<name>A0A0A8Z4K9_ARUDO</name>
<organism evidence="1">
    <name type="scientific">Arundo donax</name>
    <name type="common">Giant reed</name>
    <name type="synonym">Donax arundinaceus</name>
    <dbReference type="NCBI Taxonomy" id="35708"/>
    <lineage>
        <taxon>Eukaryota</taxon>
        <taxon>Viridiplantae</taxon>
        <taxon>Streptophyta</taxon>
        <taxon>Embryophyta</taxon>
        <taxon>Tracheophyta</taxon>
        <taxon>Spermatophyta</taxon>
        <taxon>Magnoliopsida</taxon>
        <taxon>Liliopsida</taxon>
        <taxon>Poales</taxon>
        <taxon>Poaceae</taxon>
        <taxon>PACMAD clade</taxon>
        <taxon>Arundinoideae</taxon>
        <taxon>Arundineae</taxon>
        <taxon>Arundo</taxon>
    </lineage>
</organism>
<reference evidence="1" key="2">
    <citation type="journal article" date="2015" name="Data Brief">
        <title>Shoot transcriptome of the giant reed, Arundo donax.</title>
        <authorList>
            <person name="Barrero R.A."/>
            <person name="Guerrero F.D."/>
            <person name="Moolhuijzen P."/>
            <person name="Goolsby J.A."/>
            <person name="Tidwell J."/>
            <person name="Bellgard S.E."/>
            <person name="Bellgard M.I."/>
        </authorList>
    </citation>
    <scope>NUCLEOTIDE SEQUENCE</scope>
    <source>
        <tissue evidence="1">Shoot tissue taken approximately 20 cm above the soil surface</tissue>
    </source>
</reference>
<evidence type="ECO:0000313" key="1">
    <source>
        <dbReference type="EMBL" id="JAD33751.1"/>
    </source>
</evidence>
<sequence length="23" mass="2617">MEEIARCVDGRGIGWTSYEELCV</sequence>
<accession>A0A0A8Z4K9</accession>
<dbReference type="AlphaFoldDB" id="A0A0A8Z4K9"/>
<proteinExistence type="predicted"/>
<protein>
    <submittedName>
        <fullName evidence="1">Uncharacterized protein</fullName>
    </submittedName>
</protein>
<reference evidence="1" key="1">
    <citation type="submission" date="2014-09" db="EMBL/GenBank/DDBJ databases">
        <authorList>
            <person name="Magalhaes I.L.F."/>
            <person name="Oliveira U."/>
            <person name="Santos F.R."/>
            <person name="Vidigal T.H.D.A."/>
            <person name="Brescovit A.D."/>
            <person name="Santos A.J."/>
        </authorList>
    </citation>
    <scope>NUCLEOTIDE SEQUENCE</scope>
    <source>
        <tissue evidence="1">Shoot tissue taken approximately 20 cm above the soil surface</tissue>
    </source>
</reference>
<dbReference type="EMBL" id="GBRH01264144">
    <property type="protein sequence ID" value="JAD33751.1"/>
    <property type="molecule type" value="Transcribed_RNA"/>
</dbReference>